<dbReference type="SUPFAM" id="SSF55729">
    <property type="entry name" value="Acyl-CoA N-acyltransferases (Nat)"/>
    <property type="match status" value="1"/>
</dbReference>
<keyword evidence="13" id="KW-0012">Acyltransferase</keyword>
<dbReference type="InterPro" id="IPR001911">
    <property type="entry name" value="Ribosomal_bS21"/>
</dbReference>
<comment type="subunit">
    <text evidence="4">Homodimer.</text>
</comment>
<keyword evidence="6" id="KW-0808">Transferase</keyword>
<evidence type="ECO:0000256" key="7">
    <source>
        <dbReference type="ARBA" id="ARBA00022692"/>
    </source>
</evidence>
<accession>A0A261Y8R3</accession>
<dbReference type="NCBIfam" id="TIGR00030">
    <property type="entry name" value="S21p"/>
    <property type="match status" value="1"/>
</dbReference>
<keyword evidence="10" id="KW-1133">Transmembrane helix</keyword>
<dbReference type="GO" id="GO:0004343">
    <property type="term" value="F:glucosamine 6-phosphate N-acetyltransferase activity"/>
    <property type="evidence" value="ECO:0007669"/>
    <property type="project" value="TreeGrafter"/>
</dbReference>
<dbReference type="PANTHER" id="PTHR13355">
    <property type="entry name" value="GLUCOSAMINE 6-PHOSPHATE N-ACETYLTRANSFERASE"/>
    <property type="match status" value="1"/>
</dbReference>
<evidence type="ECO:0000259" key="15">
    <source>
        <dbReference type="PROSITE" id="PS51186"/>
    </source>
</evidence>
<evidence type="ECO:0000256" key="11">
    <source>
        <dbReference type="ARBA" id="ARBA00023136"/>
    </source>
</evidence>
<keyword evidence="5" id="KW-0328">Glycosyltransferase</keyword>
<evidence type="ECO:0000256" key="13">
    <source>
        <dbReference type="ARBA" id="ARBA00023315"/>
    </source>
</evidence>
<dbReference type="AlphaFoldDB" id="A0A261Y8R3"/>
<feature type="compositionally biased region" description="Polar residues" evidence="14">
    <location>
        <begin position="300"/>
        <end position="311"/>
    </location>
</feature>
<dbReference type="Gene3D" id="3.40.630.30">
    <property type="match status" value="1"/>
</dbReference>
<name>A0A261Y8R3_9FUNG</name>
<dbReference type="CDD" id="cd04301">
    <property type="entry name" value="NAT_SF"/>
    <property type="match status" value="1"/>
</dbReference>
<dbReference type="InterPro" id="IPR039143">
    <property type="entry name" value="GNPNAT1-like"/>
</dbReference>
<dbReference type="Pfam" id="PF01165">
    <property type="entry name" value="Ribosomal_S21"/>
    <property type="match status" value="1"/>
</dbReference>
<dbReference type="InterPro" id="IPR038380">
    <property type="entry name" value="Ribosomal_bS21_sf"/>
</dbReference>
<dbReference type="Pfam" id="PF00583">
    <property type="entry name" value="Acetyltransf_1"/>
    <property type="match status" value="1"/>
</dbReference>
<keyword evidence="17" id="KW-1185">Reference proteome</keyword>
<dbReference type="GO" id="GO:0006412">
    <property type="term" value="P:translation"/>
    <property type="evidence" value="ECO:0007669"/>
    <property type="project" value="InterPro"/>
</dbReference>
<dbReference type="OrthoDB" id="10039976at2759"/>
<reference evidence="16 17" key="1">
    <citation type="journal article" date="2017" name="Mycologia">
        <title>Bifiguratus adelaidae, gen. et sp. nov., a new member of Mucoromycotina in endophytic and soil-dwelling habitats.</title>
        <authorList>
            <person name="Torres-Cruz T.J."/>
            <person name="Billingsley Tobias T.L."/>
            <person name="Almatruk M."/>
            <person name="Hesse C."/>
            <person name="Kuske C.R."/>
            <person name="Desiro A."/>
            <person name="Benucci G.M."/>
            <person name="Bonito G."/>
            <person name="Stajich J.E."/>
            <person name="Dunlap C."/>
            <person name="Arnold A.E."/>
            <person name="Porras-Alfaro A."/>
        </authorList>
    </citation>
    <scope>NUCLEOTIDE SEQUENCE [LARGE SCALE GENOMIC DNA]</scope>
    <source>
        <strain evidence="16 17">AZ0501</strain>
    </source>
</reference>
<evidence type="ECO:0000256" key="6">
    <source>
        <dbReference type="ARBA" id="ARBA00022679"/>
    </source>
</evidence>
<evidence type="ECO:0000256" key="9">
    <source>
        <dbReference type="ARBA" id="ARBA00022980"/>
    </source>
</evidence>
<keyword evidence="7" id="KW-0812">Transmembrane</keyword>
<feature type="region of interest" description="Disordered" evidence="14">
    <location>
        <begin position="346"/>
        <end position="376"/>
    </location>
</feature>
<dbReference type="GO" id="GO:0003735">
    <property type="term" value="F:structural constituent of ribosome"/>
    <property type="evidence" value="ECO:0007669"/>
    <property type="project" value="InterPro"/>
</dbReference>
<dbReference type="Pfam" id="PF03901">
    <property type="entry name" value="Glyco_transf_22"/>
    <property type="match status" value="1"/>
</dbReference>
<comment type="caution">
    <text evidence="16">The sequence shown here is derived from an EMBL/GenBank/DDBJ whole genome shotgun (WGS) entry which is preliminary data.</text>
</comment>
<evidence type="ECO:0000256" key="4">
    <source>
        <dbReference type="ARBA" id="ARBA00011738"/>
    </source>
</evidence>
<dbReference type="GO" id="GO:0005840">
    <property type="term" value="C:ribosome"/>
    <property type="evidence" value="ECO:0007669"/>
    <property type="project" value="UniProtKB-KW"/>
</dbReference>
<gene>
    <name evidence="16" type="ORF">BZG36_00242</name>
</gene>
<dbReference type="InterPro" id="IPR005599">
    <property type="entry name" value="GPI_mannosylTrfase"/>
</dbReference>
<dbReference type="PROSITE" id="PS51186">
    <property type="entry name" value="GNAT"/>
    <property type="match status" value="1"/>
</dbReference>
<comment type="subcellular location">
    <subcellularLocation>
        <location evidence="1">Endomembrane system</location>
        <topology evidence="1">Peripheral membrane protein</topology>
    </subcellularLocation>
    <subcellularLocation>
        <location evidence="2">Endoplasmic reticulum membrane</location>
        <topology evidence="2">Multi-pass membrane protein</topology>
    </subcellularLocation>
</comment>
<keyword evidence="9" id="KW-0689">Ribosomal protein</keyword>
<dbReference type="Proteomes" id="UP000242875">
    <property type="component" value="Unassembled WGS sequence"/>
</dbReference>
<feature type="compositionally biased region" description="Polar residues" evidence="14">
    <location>
        <begin position="346"/>
        <end position="356"/>
    </location>
</feature>
<sequence length="881" mass="98938">MTTLPDSAIPSGKVESLFSPRLISEAVQKALPEGYILRPLSAEDYHKGFLNILAQLSVVGNVPESSFLERYQHMKSQKSYFVNVIEEISTGKVVASATLIAEYKFLHECGKIGHIEDVVVSDTQRGKRFGIRLVEQLKWLAQAIGCYKVILNCNTHNVPFYSKCGLKEKDVQMACYFDAMTLEEEIEIESINAQHYEIRRQNSMGLSPKAERSFNYMLQEAKRGEASEALAGIQLSDEPQSLTIQTKRNRLVLSRPFLTIRAAFAPNMAVRGITFTPKWLEGTQPRSHRAGVHDDHESHSTANGASQSQQAKDIASESSKLRTEASSPMKVADIFPLYAASKSQKSNVESAGSKQEPSADATELIDTVKSPRLSASPNYQPSLAAYRGRSIPVTSVNPNTSYRRLNSILNENGIRRELRMHDYYEKPTAKRRRQAIQRNRKLFAEAVRRKVGLIMQMKSSTFSTGYVHPDEFFQSPEVMAGWIYKYNVFVPWEFQTGNPARSVVIPALTTGSSFAFQKILCSIIHLKACDTSAAVFISSRLPFFFISLAIGQFRINSLQQPVIQHEDGKPRKAWKTSAVYAPADQLSGPIWSIGHCCHHCGCKDFDDTLGEFELAAINDRSCPDVRNFDPFLHAAPRGQISNPNAGANVYLLFQLCSRHWEILLGKQLVWIVFNAVLAIVFGILHQGGIVPVLGWLRKSSQSSACADLDNGIMACDWTHVGYTRAINLTTYAYFYKTYMPPRYLLLQPRDEPVRVHVLDYAGRNFSEIIQSLQTRAPMKSTAMESNSKSYYQLGQGDIEAFSRSLLITPAVTQFPTQVILLDQQGKPLIQRDDWKNVGSESITLRLVHKQWHHVNFDDIGAVLKGPKDGLWLNVWQLVELK</sequence>
<dbReference type="Gene3D" id="1.20.5.1150">
    <property type="entry name" value="Ribosomal protein S8"/>
    <property type="match status" value="1"/>
</dbReference>
<protein>
    <recommendedName>
        <fullName evidence="15">N-acetyltransferase domain-containing protein</fullName>
    </recommendedName>
</protein>
<feature type="domain" description="N-acetyltransferase" evidence="15">
    <location>
        <begin position="35"/>
        <end position="189"/>
    </location>
</feature>
<evidence type="ECO:0000256" key="3">
    <source>
        <dbReference type="ARBA" id="ARBA00006640"/>
    </source>
</evidence>
<keyword evidence="11" id="KW-0472">Membrane</keyword>
<keyword evidence="8" id="KW-0256">Endoplasmic reticulum</keyword>
<keyword evidence="12" id="KW-0687">Ribonucleoprotein</keyword>
<evidence type="ECO:0000256" key="5">
    <source>
        <dbReference type="ARBA" id="ARBA00022676"/>
    </source>
</evidence>
<comment type="similarity">
    <text evidence="3">Belongs to the bacterial ribosomal protein bS21 family.</text>
</comment>
<evidence type="ECO:0000256" key="1">
    <source>
        <dbReference type="ARBA" id="ARBA00004184"/>
    </source>
</evidence>
<evidence type="ECO:0000256" key="12">
    <source>
        <dbReference type="ARBA" id="ARBA00023274"/>
    </source>
</evidence>
<evidence type="ECO:0000256" key="2">
    <source>
        <dbReference type="ARBA" id="ARBA00004477"/>
    </source>
</evidence>
<feature type="region of interest" description="Disordered" evidence="14">
    <location>
        <begin position="281"/>
        <end position="327"/>
    </location>
</feature>
<evidence type="ECO:0000313" key="17">
    <source>
        <dbReference type="Proteomes" id="UP000242875"/>
    </source>
</evidence>
<evidence type="ECO:0000256" key="8">
    <source>
        <dbReference type="ARBA" id="ARBA00022824"/>
    </source>
</evidence>
<dbReference type="InterPro" id="IPR000182">
    <property type="entry name" value="GNAT_dom"/>
</dbReference>
<dbReference type="PANTHER" id="PTHR13355:SF11">
    <property type="entry name" value="GLUCOSAMINE 6-PHOSPHATE N-ACETYLTRANSFERASE"/>
    <property type="match status" value="1"/>
</dbReference>
<dbReference type="GO" id="GO:0016757">
    <property type="term" value="F:glycosyltransferase activity"/>
    <property type="evidence" value="ECO:0007669"/>
    <property type="project" value="UniProtKB-KW"/>
</dbReference>
<dbReference type="GO" id="GO:0005789">
    <property type="term" value="C:endoplasmic reticulum membrane"/>
    <property type="evidence" value="ECO:0007669"/>
    <property type="project" value="UniProtKB-SubCell"/>
</dbReference>
<dbReference type="EMBL" id="MVBO01000001">
    <property type="protein sequence ID" value="OZJ06968.1"/>
    <property type="molecule type" value="Genomic_DNA"/>
</dbReference>
<dbReference type="GO" id="GO:0006048">
    <property type="term" value="P:UDP-N-acetylglucosamine biosynthetic process"/>
    <property type="evidence" value="ECO:0007669"/>
    <property type="project" value="UniProtKB-UniPathway"/>
</dbReference>
<organism evidence="16 17">
    <name type="scientific">Bifiguratus adelaidae</name>
    <dbReference type="NCBI Taxonomy" id="1938954"/>
    <lineage>
        <taxon>Eukaryota</taxon>
        <taxon>Fungi</taxon>
        <taxon>Fungi incertae sedis</taxon>
        <taxon>Mucoromycota</taxon>
        <taxon>Mucoromycotina</taxon>
        <taxon>Endogonomycetes</taxon>
        <taxon>Endogonales</taxon>
        <taxon>Endogonales incertae sedis</taxon>
        <taxon>Bifiguratus</taxon>
    </lineage>
</organism>
<proteinExistence type="inferred from homology"/>
<dbReference type="GO" id="GO:1990904">
    <property type="term" value="C:ribonucleoprotein complex"/>
    <property type="evidence" value="ECO:0007669"/>
    <property type="project" value="UniProtKB-KW"/>
</dbReference>
<dbReference type="FunFam" id="3.40.630.30:FF:000048">
    <property type="entry name" value="Glucosamine 6-phosphate N-acetyltransferase"/>
    <property type="match status" value="1"/>
</dbReference>
<evidence type="ECO:0000256" key="10">
    <source>
        <dbReference type="ARBA" id="ARBA00022989"/>
    </source>
</evidence>
<dbReference type="InterPro" id="IPR016181">
    <property type="entry name" value="Acyl_CoA_acyltransferase"/>
</dbReference>
<evidence type="ECO:0000313" key="16">
    <source>
        <dbReference type="EMBL" id="OZJ06968.1"/>
    </source>
</evidence>
<dbReference type="UniPathway" id="UPA00113">
    <property type="reaction ID" value="UER00529"/>
</dbReference>
<evidence type="ECO:0000256" key="14">
    <source>
        <dbReference type="SAM" id="MobiDB-lite"/>
    </source>
</evidence>